<dbReference type="InterPro" id="IPR058860">
    <property type="entry name" value="MIB_M2"/>
</dbReference>
<reference evidence="5 6" key="1">
    <citation type="submission" date="2023-12" db="EMBL/GenBank/DDBJ databases">
        <title>Hybrid Genome Assemblies of Mycoplasma cynos and Mycoplasma felis isolated from Dogs and Cats with Infectious Respiratory Disease.</title>
        <authorList>
            <person name="Framst I."/>
            <person name="Cai H."/>
            <person name="Ramesh P."/>
            <person name="Maboni G."/>
        </authorList>
    </citation>
    <scope>NUCLEOTIDE SEQUENCE [LARGE SCALE GENOMIC DNA]</scope>
    <source>
        <strain evidence="5 6">30510</strain>
    </source>
</reference>
<dbReference type="Pfam" id="PF26360">
    <property type="entry name" value="MIB_M1"/>
    <property type="match status" value="1"/>
</dbReference>
<evidence type="ECO:0000313" key="5">
    <source>
        <dbReference type="EMBL" id="WQQ19799.1"/>
    </source>
</evidence>
<evidence type="ECO:0000256" key="1">
    <source>
        <dbReference type="SAM" id="SignalP"/>
    </source>
</evidence>
<feature type="domain" description="Mycoplasma immunoglobulin binding protein arm" evidence="3">
    <location>
        <begin position="193"/>
        <end position="340"/>
    </location>
</feature>
<proteinExistence type="predicted"/>
<evidence type="ECO:0000259" key="3">
    <source>
        <dbReference type="Pfam" id="PF26361"/>
    </source>
</evidence>
<dbReference type="InterPro" id="IPR030941">
    <property type="entry name" value="Predic_Ig_block"/>
</dbReference>
<feature type="chain" id="PRO_5044771042" evidence="1">
    <location>
        <begin position="26"/>
        <end position="757"/>
    </location>
</feature>
<feature type="domain" description="Mycoplasma immunoglobulin binding protein M2" evidence="4">
    <location>
        <begin position="552"/>
        <end position="743"/>
    </location>
</feature>
<sequence length="757" mass="86131">MIFKKRKARNLLLIFGVGSASSILASTIVYHSINDNTNSNRFSILNLSKPNFISKNNLDLSNLDPSITDINIKELEKVKPQEKPKPEINQAPIVLPKQEIEKEIKKEPTPAPKAPEIKKEEPAVVNPSVETIAEESKDNSAIAIVDYGDVKVRIHVTPVPPRKDNPNDILKQIANRKPYISELAPDIQYVEVTEELKAQNRKFAQQALGKSILDGAFEAFRTPPIHWNEENFARYYESSPSNIYYFDKILEKFKNLLDNGDKVVEFLTDEGKKLYPELKKIKNEKIKRLRIISYIDITKFVLTSDKLEGELSQGYVIKPDNDNIYITEDGKLDSYSRTPLINGSVERLIKDNSELRTFDYNSYYGRTGKSVEEGTYPGWTKTDVTKNPEYAKYKIGDNDGIKFELIKRDVPDPKKRNQGIILTIDAENEAGYAKTLELINQLKADKKEITSYRIINIGRNNANQSFINIFKALPDKIPQLELFFETHNTTSLIALEDKEIDELSLYTTGNSNAGGWSINPWALKKTAWVNMIDYNVSFDYKPGLRVATRLGFDDIAFEDSDFDGKDFSRINNGLRMVYWVRNNERVFQGGLGAGLKPDRNEGENSYPVGLDLSRVTKIKSLRNLIFSDIEKPSNKPRKLVRLVLYNDSETFEIDADELNNANFGVIDTGPFSRSKISFRNGNQTRKIKITSKNGVTKLNSSGLDNLQKLITLARDNFGPETEFKVPNTDKELFEQLEKLGKKVIQVDPNEKAEFEFS</sequence>
<evidence type="ECO:0000259" key="4">
    <source>
        <dbReference type="Pfam" id="PF26364"/>
    </source>
</evidence>
<dbReference type="NCBIfam" id="TIGR04524">
    <property type="entry name" value="mycoplas_M_dom"/>
    <property type="match status" value="1"/>
</dbReference>
<feature type="signal peptide" evidence="1">
    <location>
        <begin position="1"/>
        <end position="25"/>
    </location>
</feature>
<gene>
    <name evidence="5" type="ORF">RRG46_03040</name>
</gene>
<dbReference type="Proteomes" id="UP001327314">
    <property type="component" value="Chromosome"/>
</dbReference>
<keyword evidence="1" id="KW-0732">Signal</keyword>
<dbReference type="EMBL" id="CP141046">
    <property type="protein sequence ID" value="WQQ19799.1"/>
    <property type="molecule type" value="Genomic_DNA"/>
</dbReference>
<name>A0ABD8AJB5_9BACT</name>
<evidence type="ECO:0000313" key="6">
    <source>
        <dbReference type="Proteomes" id="UP001327314"/>
    </source>
</evidence>
<dbReference type="InterPro" id="IPR030942">
    <property type="entry name" value="Mycoplas_M_dom"/>
</dbReference>
<dbReference type="RefSeq" id="WP_284544011.1">
    <property type="nucleotide sequence ID" value="NZ_CP141046.1"/>
</dbReference>
<evidence type="ECO:0000259" key="2">
    <source>
        <dbReference type="Pfam" id="PF26360"/>
    </source>
</evidence>
<dbReference type="NCBIfam" id="TIGR04526">
    <property type="entry name" value="predic_Ig_block"/>
    <property type="match status" value="1"/>
</dbReference>
<protein>
    <submittedName>
        <fullName evidence="5">Immunoglobulin-blocking virulence protein</fullName>
    </submittedName>
</protein>
<accession>A0ABD8AJB5</accession>
<dbReference type="AlphaFoldDB" id="A0ABD8AJB5"/>
<organism evidence="5 6">
    <name type="scientific">Mycoplasmopsis cynos</name>
    <dbReference type="NCBI Taxonomy" id="171284"/>
    <lineage>
        <taxon>Bacteria</taxon>
        <taxon>Bacillati</taxon>
        <taxon>Mycoplasmatota</taxon>
        <taxon>Mycoplasmoidales</taxon>
        <taxon>Metamycoplasmataceae</taxon>
        <taxon>Mycoplasmopsis</taxon>
    </lineage>
</organism>
<feature type="domain" description="IgG-blocking virulence" evidence="2">
    <location>
        <begin position="345"/>
        <end position="542"/>
    </location>
</feature>
<dbReference type="InterPro" id="IPR058861">
    <property type="entry name" value="MIB_arm"/>
</dbReference>
<dbReference type="Pfam" id="PF26361">
    <property type="entry name" value="MIB_arm"/>
    <property type="match status" value="1"/>
</dbReference>
<dbReference type="Pfam" id="PF26364">
    <property type="entry name" value="MIB_M2"/>
    <property type="match status" value="1"/>
</dbReference>